<dbReference type="InterPro" id="IPR013976">
    <property type="entry name" value="HDOD"/>
</dbReference>
<gene>
    <name evidence="3" type="ORF">SAMN02745885_00202</name>
</gene>
<feature type="domain" description="HD" evidence="1">
    <location>
        <begin position="111"/>
        <end position="232"/>
    </location>
</feature>
<dbReference type="PROSITE" id="PS51833">
    <property type="entry name" value="HDOD"/>
    <property type="match status" value="1"/>
</dbReference>
<evidence type="ECO:0000313" key="3">
    <source>
        <dbReference type="EMBL" id="SJZ55385.1"/>
    </source>
</evidence>
<dbReference type="EMBL" id="FUXM01000002">
    <property type="protein sequence ID" value="SJZ55385.1"/>
    <property type="molecule type" value="Genomic_DNA"/>
</dbReference>
<sequence length="277" mass="30776">MAKISLEQLIKAVEDIPPLPLTVTKALQVIDNPNSGPRDLANIIGSDQAMTVTLLKYANSAFYGLSRRVSTINEAIVIMGFAAIRSLLMSFALSKTLNREIKGYAMPQGEIWKHALYCGNISRHIAKKIKYPQPEEAFVAGLIHDIGKVVLNEFIFEDYQQVLQKVETEQKPFVEVEKEILGYSHAEAGALLGEKWKLPQNIVETIAYHHQPKDHTNKLVHIVHLADALCLMLGIGLGIDGLYYSINETSLQLLNLKSEQVELLIAEIDGNAEIPLP</sequence>
<dbReference type="Proteomes" id="UP000189933">
    <property type="component" value="Unassembled WGS sequence"/>
</dbReference>
<dbReference type="Gene3D" id="1.10.3210.10">
    <property type="entry name" value="Hypothetical protein af1432"/>
    <property type="match status" value="1"/>
</dbReference>
<dbReference type="Pfam" id="PF08668">
    <property type="entry name" value="HDOD"/>
    <property type="match status" value="1"/>
</dbReference>
<reference evidence="4" key="1">
    <citation type="submission" date="2017-02" db="EMBL/GenBank/DDBJ databases">
        <authorList>
            <person name="Varghese N."/>
            <person name="Submissions S."/>
        </authorList>
    </citation>
    <scope>NUCLEOTIDE SEQUENCE [LARGE SCALE GENOMIC DNA]</scope>
    <source>
        <strain evidence="4">DSM 16521</strain>
    </source>
</reference>
<feature type="domain" description="HDOD" evidence="2">
    <location>
        <begin position="16"/>
        <end position="212"/>
    </location>
</feature>
<dbReference type="RefSeq" id="WP_159071863.1">
    <property type="nucleotide sequence ID" value="NZ_FUXM01000002.1"/>
</dbReference>
<dbReference type="CDD" id="cd00077">
    <property type="entry name" value="HDc"/>
    <property type="match status" value="1"/>
</dbReference>
<evidence type="ECO:0000259" key="2">
    <source>
        <dbReference type="PROSITE" id="PS51833"/>
    </source>
</evidence>
<name>A0A1T4LL04_9FIRM</name>
<dbReference type="InterPro" id="IPR052340">
    <property type="entry name" value="RNase_Y/CdgJ"/>
</dbReference>
<dbReference type="InterPro" id="IPR006675">
    <property type="entry name" value="HDIG_dom"/>
</dbReference>
<protein>
    <submittedName>
        <fullName evidence="3">HDIG domain-containing protein</fullName>
    </submittedName>
</protein>
<organism evidence="3 4">
    <name type="scientific">Carboxydocella sporoproducens DSM 16521</name>
    <dbReference type="NCBI Taxonomy" id="1121270"/>
    <lineage>
        <taxon>Bacteria</taxon>
        <taxon>Bacillati</taxon>
        <taxon>Bacillota</taxon>
        <taxon>Clostridia</taxon>
        <taxon>Eubacteriales</taxon>
        <taxon>Clostridiales Family XVI. Incertae Sedis</taxon>
        <taxon>Carboxydocella</taxon>
    </lineage>
</organism>
<dbReference type="InterPro" id="IPR003607">
    <property type="entry name" value="HD/PDEase_dom"/>
</dbReference>
<evidence type="ECO:0000313" key="4">
    <source>
        <dbReference type="Proteomes" id="UP000189933"/>
    </source>
</evidence>
<dbReference type="NCBIfam" id="TIGR00277">
    <property type="entry name" value="HDIG"/>
    <property type="match status" value="1"/>
</dbReference>
<dbReference type="PANTHER" id="PTHR33525:SF3">
    <property type="entry name" value="RIBONUCLEASE Y"/>
    <property type="match status" value="1"/>
</dbReference>
<dbReference type="AlphaFoldDB" id="A0A1T4LL04"/>
<dbReference type="SMART" id="SM00471">
    <property type="entry name" value="HDc"/>
    <property type="match status" value="1"/>
</dbReference>
<accession>A0A1T4LL04</accession>
<dbReference type="PROSITE" id="PS51831">
    <property type="entry name" value="HD"/>
    <property type="match status" value="1"/>
</dbReference>
<dbReference type="InterPro" id="IPR006674">
    <property type="entry name" value="HD_domain"/>
</dbReference>
<proteinExistence type="predicted"/>
<dbReference type="PANTHER" id="PTHR33525">
    <property type="match status" value="1"/>
</dbReference>
<evidence type="ECO:0000259" key="1">
    <source>
        <dbReference type="PROSITE" id="PS51831"/>
    </source>
</evidence>
<dbReference type="SUPFAM" id="SSF109604">
    <property type="entry name" value="HD-domain/PDEase-like"/>
    <property type="match status" value="1"/>
</dbReference>
<keyword evidence="4" id="KW-1185">Reference proteome</keyword>
<dbReference type="OrthoDB" id="2045426at2"/>